<feature type="domain" description="FAD dependent oxidoreductase" evidence="1">
    <location>
        <begin position="63"/>
        <end position="471"/>
    </location>
</feature>
<dbReference type="Gene3D" id="3.50.50.60">
    <property type="entry name" value="FAD/NAD(P)-binding domain"/>
    <property type="match status" value="1"/>
</dbReference>
<dbReference type="InterPro" id="IPR036188">
    <property type="entry name" value="FAD/NAD-bd_sf"/>
</dbReference>
<dbReference type="GO" id="GO:0005737">
    <property type="term" value="C:cytoplasm"/>
    <property type="evidence" value="ECO:0007669"/>
    <property type="project" value="TreeGrafter"/>
</dbReference>
<gene>
    <name evidence="2" type="ORF">A2419_02820</name>
</gene>
<dbReference type="Proteomes" id="UP000176568">
    <property type="component" value="Unassembled WGS sequence"/>
</dbReference>
<dbReference type="PANTHER" id="PTHR13847">
    <property type="entry name" value="SARCOSINE DEHYDROGENASE-RELATED"/>
    <property type="match status" value="1"/>
</dbReference>
<dbReference type="InterPro" id="IPR006076">
    <property type="entry name" value="FAD-dep_OxRdtase"/>
</dbReference>
<reference evidence="2 3" key="1">
    <citation type="journal article" date="2016" name="Nat. Commun.">
        <title>Thousands of microbial genomes shed light on interconnected biogeochemical processes in an aquifer system.</title>
        <authorList>
            <person name="Anantharaman K."/>
            <person name="Brown C.T."/>
            <person name="Hug L.A."/>
            <person name="Sharon I."/>
            <person name="Castelle C.J."/>
            <person name="Probst A.J."/>
            <person name="Thomas B.C."/>
            <person name="Singh A."/>
            <person name="Wilkins M.J."/>
            <person name="Karaoz U."/>
            <person name="Brodie E.L."/>
            <person name="Williams K.H."/>
            <person name="Hubbard S.S."/>
            <person name="Banfield J.F."/>
        </authorList>
    </citation>
    <scope>NUCLEOTIDE SEQUENCE [LARGE SCALE GENOMIC DNA]</scope>
</reference>
<dbReference type="AlphaFoldDB" id="A0A1F4Y3X8"/>
<accession>A0A1F4Y3X8</accession>
<dbReference type="EMBL" id="MEXB01000007">
    <property type="protein sequence ID" value="OGC88574.1"/>
    <property type="molecule type" value="Genomic_DNA"/>
</dbReference>
<dbReference type="SUPFAM" id="SSF51905">
    <property type="entry name" value="FAD/NAD(P)-binding domain"/>
    <property type="match status" value="1"/>
</dbReference>
<comment type="caution">
    <text evidence="2">The sequence shown here is derived from an EMBL/GenBank/DDBJ whole genome shotgun (WGS) entry which is preliminary data.</text>
</comment>
<sequence length="499" mass="56106">MPDPNSQFFNAIYDAMRMAFVRVYWDNRKEKREKAMIPNNSPWIKQLNRTRPVVPLDKNVRADVAIVGGGIAGVVTAFFTLRDTDKTVVLLEASKVAHGATGHNAGQLASYFERPIWELVEEFGRELVIEGQRSVESAWILLDQIVAEAKIKTPSYKFTGYAGLSSFDQVVRHLKNNRYRVDHDLLPEAIMLAEHWDRLADIPQEFKDLYTVAPQADLLKLLETNNTDYIASLSYQKGCMNSALFVEELVGYLLATYKDRFSLYEGSPVKTVTLAQDSAELEVLIHTVECARVVLCTNGFEHFTIKNTAGPDIDTNFHHLVNGRIGYMSGYIQPLDQPPVAISYFPKTNELSADPTGESYFYLTRRPHEHEGKNSYNLVCTGGPEKVLPNGAEYIREDACSDDSKNAIHEFLRSSYAKHPGEEVEYSFCWHGLMGYTPNGVRCIGPEPCNKVLLYNLGCNGVGILPSLFGGLRISRFLKGEHVEPSIFDPHDQRVELGI</sequence>
<dbReference type="PANTHER" id="PTHR13847:SF281">
    <property type="entry name" value="FAD DEPENDENT OXIDOREDUCTASE DOMAIN-CONTAINING PROTEIN"/>
    <property type="match status" value="1"/>
</dbReference>
<evidence type="ECO:0000313" key="3">
    <source>
        <dbReference type="Proteomes" id="UP000176568"/>
    </source>
</evidence>
<organism evidence="2 3">
    <name type="scientific">Candidatus Adlerbacteria bacterium RIFOXYC1_FULL_48_26</name>
    <dbReference type="NCBI Taxonomy" id="1797247"/>
    <lineage>
        <taxon>Bacteria</taxon>
        <taxon>Candidatus Adleribacteriota</taxon>
    </lineage>
</organism>
<dbReference type="Gene3D" id="3.30.9.10">
    <property type="entry name" value="D-Amino Acid Oxidase, subunit A, domain 2"/>
    <property type="match status" value="1"/>
</dbReference>
<protein>
    <recommendedName>
        <fullName evidence="1">FAD dependent oxidoreductase domain-containing protein</fullName>
    </recommendedName>
</protein>
<evidence type="ECO:0000313" key="2">
    <source>
        <dbReference type="EMBL" id="OGC88574.1"/>
    </source>
</evidence>
<evidence type="ECO:0000259" key="1">
    <source>
        <dbReference type="Pfam" id="PF01266"/>
    </source>
</evidence>
<proteinExistence type="predicted"/>
<name>A0A1F4Y3X8_9BACT</name>
<dbReference type="STRING" id="1797247.A2419_02820"/>
<dbReference type="Pfam" id="PF01266">
    <property type="entry name" value="DAO"/>
    <property type="match status" value="1"/>
</dbReference>